<dbReference type="EMBL" id="JBHTCO010000020">
    <property type="protein sequence ID" value="MFC7394484.1"/>
    <property type="molecule type" value="Genomic_DNA"/>
</dbReference>
<keyword evidence="4 6" id="KW-1133">Transmembrane helix</keyword>
<dbReference type="Proteomes" id="UP001596505">
    <property type="component" value="Unassembled WGS sequence"/>
</dbReference>
<dbReference type="SUPFAM" id="SSF161098">
    <property type="entry name" value="MetI-like"/>
    <property type="match status" value="1"/>
</dbReference>
<organism evidence="8 9">
    <name type="scientific">Scopulibacillus cellulosilyticus</name>
    <dbReference type="NCBI Taxonomy" id="2665665"/>
    <lineage>
        <taxon>Bacteria</taxon>
        <taxon>Bacillati</taxon>
        <taxon>Bacillota</taxon>
        <taxon>Bacilli</taxon>
        <taxon>Bacillales</taxon>
        <taxon>Sporolactobacillaceae</taxon>
        <taxon>Scopulibacillus</taxon>
    </lineage>
</organism>
<feature type="transmembrane region" description="Helical" evidence="6">
    <location>
        <begin position="179"/>
        <end position="198"/>
    </location>
</feature>
<dbReference type="InterPro" id="IPR051204">
    <property type="entry name" value="ABC_transp_perm/SBD"/>
</dbReference>
<dbReference type="CDD" id="cd06261">
    <property type="entry name" value="TM_PBP2"/>
    <property type="match status" value="1"/>
</dbReference>
<comment type="subcellular location">
    <subcellularLocation>
        <location evidence="6">Cell membrane</location>
        <topology evidence="6">Multi-pass membrane protein</topology>
    </subcellularLocation>
    <subcellularLocation>
        <location evidence="1">Membrane</location>
        <topology evidence="1">Multi-pass membrane protein</topology>
    </subcellularLocation>
</comment>
<gene>
    <name evidence="8" type="ORF">ACFQRG_16120</name>
</gene>
<name>A0ABW2PZF0_9BACL</name>
<evidence type="ECO:0000256" key="4">
    <source>
        <dbReference type="ARBA" id="ARBA00022989"/>
    </source>
</evidence>
<evidence type="ECO:0000256" key="1">
    <source>
        <dbReference type="ARBA" id="ARBA00004141"/>
    </source>
</evidence>
<comment type="similarity">
    <text evidence="6">Belongs to the binding-protein-dependent transport system permease family.</text>
</comment>
<keyword evidence="5 6" id="KW-0472">Membrane</keyword>
<feature type="transmembrane region" description="Helical" evidence="6">
    <location>
        <begin position="82"/>
        <end position="101"/>
    </location>
</feature>
<feature type="transmembrane region" description="Helical" evidence="6">
    <location>
        <begin position="20"/>
        <end position="43"/>
    </location>
</feature>
<dbReference type="Pfam" id="PF00528">
    <property type="entry name" value="BPD_transp_1"/>
    <property type="match status" value="1"/>
</dbReference>
<evidence type="ECO:0000313" key="9">
    <source>
        <dbReference type="Proteomes" id="UP001596505"/>
    </source>
</evidence>
<keyword evidence="3 6" id="KW-0812">Transmembrane</keyword>
<feature type="transmembrane region" description="Helical" evidence="6">
    <location>
        <begin position="50"/>
        <end position="76"/>
    </location>
</feature>
<dbReference type="InterPro" id="IPR000515">
    <property type="entry name" value="MetI-like"/>
</dbReference>
<dbReference type="PROSITE" id="PS50928">
    <property type="entry name" value="ABC_TM1"/>
    <property type="match status" value="1"/>
</dbReference>
<protein>
    <submittedName>
        <fullName evidence="8">ABC transporter permease</fullName>
    </submittedName>
</protein>
<evidence type="ECO:0000256" key="3">
    <source>
        <dbReference type="ARBA" id="ARBA00022692"/>
    </source>
</evidence>
<sequence>MDSVIKFLSNNWDELLIKSWQHLYISLAAVLLGVIIAIPLGIALTRVPKFAGFVMGIVGVIQTFPSLAILAFFIPILGVGQLPAIIALFVYALLPILRNTYIGVRGVNKSMLEAGRGMGMTSWQRIIHVELPLAVPVIMAGVRLSTVYLIGWATLASYIGAGGLGDYIFEGLNLFRTDYIIAGSVPAIILALIADLLLGRLEKWMTPKGIRNSKEAV</sequence>
<dbReference type="PANTHER" id="PTHR30177">
    <property type="entry name" value="GLYCINE BETAINE/L-PROLINE TRANSPORT SYSTEM PERMEASE PROTEIN PROW"/>
    <property type="match status" value="1"/>
</dbReference>
<comment type="caution">
    <text evidence="8">The sequence shown here is derived from an EMBL/GenBank/DDBJ whole genome shotgun (WGS) entry which is preliminary data.</text>
</comment>
<reference evidence="9" key="1">
    <citation type="journal article" date="2019" name="Int. J. Syst. Evol. Microbiol.">
        <title>The Global Catalogue of Microorganisms (GCM) 10K type strain sequencing project: providing services to taxonomists for standard genome sequencing and annotation.</title>
        <authorList>
            <consortium name="The Broad Institute Genomics Platform"/>
            <consortium name="The Broad Institute Genome Sequencing Center for Infectious Disease"/>
            <person name="Wu L."/>
            <person name="Ma J."/>
        </authorList>
    </citation>
    <scope>NUCLEOTIDE SEQUENCE [LARGE SCALE GENOMIC DNA]</scope>
    <source>
        <strain evidence="9">CGMCC 1.16305</strain>
    </source>
</reference>
<evidence type="ECO:0000313" key="8">
    <source>
        <dbReference type="EMBL" id="MFC7394484.1"/>
    </source>
</evidence>
<evidence type="ECO:0000259" key="7">
    <source>
        <dbReference type="PROSITE" id="PS50928"/>
    </source>
</evidence>
<evidence type="ECO:0000256" key="6">
    <source>
        <dbReference type="RuleBase" id="RU363032"/>
    </source>
</evidence>
<proteinExistence type="inferred from homology"/>
<keyword evidence="2 6" id="KW-0813">Transport</keyword>
<accession>A0ABW2PZF0</accession>
<dbReference type="InterPro" id="IPR035906">
    <property type="entry name" value="MetI-like_sf"/>
</dbReference>
<feature type="transmembrane region" description="Helical" evidence="6">
    <location>
        <begin position="133"/>
        <end position="159"/>
    </location>
</feature>
<dbReference type="PANTHER" id="PTHR30177:SF28">
    <property type="entry name" value="CHOLINE TRANSPORT SYSTEM PERMEASE PROTEIN OPUBB"/>
    <property type="match status" value="1"/>
</dbReference>
<dbReference type="RefSeq" id="WP_380967892.1">
    <property type="nucleotide sequence ID" value="NZ_JBHTCO010000020.1"/>
</dbReference>
<feature type="domain" description="ABC transmembrane type-1" evidence="7">
    <location>
        <begin position="19"/>
        <end position="198"/>
    </location>
</feature>
<dbReference type="Gene3D" id="1.10.3720.10">
    <property type="entry name" value="MetI-like"/>
    <property type="match status" value="1"/>
</dbReference>
<keyword evidence="9" id="KW-1185">Reference proteome</keyword>
<evidence type="ECO:0000256" key="2">
    <source>
        <dbReference type="ARBA" id="ARBA00022448"/>
    </source>
</evidence>
<evidence type="ECO:0000256" key="5">
    <source>
        <dbReference type="ARBA" id="ARBA00023136"/>
    </source>
</evidence>